<evidence type="ECO:0000259" key="2">
    <source>
        <dbReference type="Pfam" id="PF00534"/>
    </source>
</evidence>
<reference evidence="4" key="1">
    <citation type="journal article" date="2019" name="Int. J. Syst. Evol. Microbiol.">
        <title>The Global Catalogue of Microorganisms (GCM) 10K type strain sequencing project: providing services to taxonomists for standard genome sequencing and annotation.</title>
        <authorList>
            <consortium name="The Broad Institute Genomics Platform"/>
            <consortium name="The Broad Institute Genome Sequencing Center for Infectious Disease"/>
            <person name="Wu L."/>
            <person name="Ma J."/>
        </authorList>
    </citation>
    <scope>NUCLEOTIDE SEQUENCE [LARGE SCALE GENOMIC DNA]</scope>
    <source>
        <strain evidence="4">CCUG 63418</strain>
    </source>
</reference>
<dbReference type="CDD" id="cd03809">
    <property type="entry name" value="GT4_MtfB-like"/>
    <property type="match status" value="1"/>
</dbReference>
<feature type="domain" description="Glycosyl transferase family 1" evidence="2">
    <location>
        <begin position="192"/>
        <end position="352"/>
    </location>
</feature>
<dbReference type="RefSeq" id="WP_377100444.1">
    <property type="nucleotide sequence ID" value="NZ_JBHTHU010000006.1"/>
</dbReference>
<keyword evidence="4" id="KW-1185">Reference proteome</keyword>
<evidence type="ECO:0000313" key="4">
    <source>
        <dbReference type="Proteomes" id="UP001596958"/>
    </source>
</evidence>
<gene>
    <name evidence="3" type="ORF">ACFQZS_11815</name>
</gene>
<accession>A0ABW2YXJ4</accession>
<dbReference type="Proteomes" id="UP001596958">
    <property type="component" value="Unassembled WGS sequence"/>
</dbReference>
<name>A0ABW2YXJ4_9SPHI</name>
<dbReference type="Pfam" id="PF00534">
    <property type="entry name" value="Glycos_transf_1"/>
    <property type="match status" value="1"/>
</dbReference>
<dbReference type="InterPro" id="IPR001296">
    <property type="entry name" value="Glyco_trans_1"/>
</dbReference>
<sequence>MHKPLIIGVDVRDLKVAKTGTRTYLLELCREFKEMQRDNLRFEFLDTNAAVYTGNNKLLKWAEHLRYQIWKQVILPLKARSKGCDIVFCTDNFVPLIRLGYQTIPVFHDAFFFETPRDYGRLWLWLYKKTALPAARRSPVIITPTEHSKRRLQSFTGINAEKFAVVFEGARNSEKSAGQVGLDTLRLPIKLKQYILHVGSFFKRKNLPALITAFAKLKAAGYTELKLVLAGPLPASKTENDYREVIEAITKNNVENDVVLTGYLSDNDLDLLYKNALLYAFPSVNEGFGLPVLEAFSNDLPVVVSNNTCLPEVGGQAVLSFDPFDTDDIFKTIKSVLDDEALRDTMIFEGRERLKEFSWKKTAEQLVEIFKRVVNYS</sequence>
<dbReference type="Gene3D" id="3.40.50.2000">
    <property type="entry name" value="Glycogen Phosphorylase B"/>
    <property type="match status" value="1"/>
</dbReference>
<dbReference type="EMBL" id="JBHTHU010000006">
    <property type="protein sequence ID" value="MFD0750831.1"/>
    <property type="molecule type" value="Genomic_DNA"/>
</dbReference>
<dbReference type="PANTHER" id="PTHR46401">
    <property type="entry name" value="GLYCOSYLTRANSFERASE WBBK-RELATED"/>
    <property type="match status" value="1"/>
</dbReference>
<evidence type="ECO:0000256" key="1">
    <source>
        <dbReference type="ARBA" id="ARBA00022679"/>
    </source>
</evidence>
<protein>
    <submittedName>
        <fullName evidence="3">Glycosyltransferase family 4 protein</fullName>
    </submittedName>
</protein>
<proteinExistence type="predicted"/>
<organism evidence="3 4">
    <name type="scientific">Mucilaginibacter calamicampi</name>
    <dbReference type="NCBI Taxonomy" id="1302352"/>
    <lineage>
        <taxon>Bacteria</taxon>
        <taxon>Pseudomonadati</taxon>
        <taxon>Bacteroidota</taxon>
        <taxon>Sphingobacteriia</taxon>
        <taxon>Sphingobacteriales</taxon>
        <taxon>Sphingobacteriaceae</taxon>
        <taxon>Mucilaginibacter</taxon>
    </lineage>
</organism>
<dbReference type="SUPFAM" id="SSF53756">
    <property type="entry name" value="UDP-Glycosyltransferase/glycogen phosphorylase"/>
    <property type="match status" value="1"/>
</dbReference>
<comment type="caution">
    <text evidence="3">The sequence shown here is derived from an EMBL/GenBank/DDBJ whole genome shotgun (WGS) entry which is preliminary data.</text>
</comment>
<dbReference type="PANTHER" id="PTHR46401:SF2">
    <property type="entry name" value="GLYCOSYLTRANSFERASE WBBK-RELATED"/>
    <property type="match status" value="1"/>
</dbReference>
<evidence type="ECO:0000313" key="3">
    <source>
        <dbReference type="EMBL" id="MFD0750831.1"/>
    </source>
</evidence>
<keyword evidence="1" id="KW-0808">Transferase</keyword>